<evidence type="ECO:0000313" key="2">
    <source>
        <dbReference type="Proteomes" id="UP000812440"/>
    </source>
</evidence>
<gene>
    <name evidence="1" type="ORF">GDO86_018064</name>
</gene>
<dbReference type="Proteomes" id="UP000812440">
    <property type="component" value="Unassembled WGS sequence"/>
</dbReference>
<feature type="non-terminal residue" evidence="1">
    <location>
        <position position="1"/>
    </location>
</feature>
<reference evidence="1" key="1">
    <citation type="thesis" date="2020" institute="ProQuest LLC" country="789 East Eisenhower Parkway, Ann Arbor, MI, USA">
        <title>Comparative Genomics and Chromosome Evolution.</title>
        <authorList>
            <person name="Mudd A.B."/>
        </authorList>
    </citation>
    <scope>NUCLEOTIDE SEQUENCE</scope>
    <source>
        <strain evidence="1">Female2</strain>
        <tissue evidence="1">Blood</tissue>
    </source>
</reference>
<dbReference type="InterPro" id="IPR034604">
    <property type="entry name" value="SRRP53"/>
</dbReference>
<dbReference type="GO" id="GO:0005634">
    <property type="term" value="C:nucleus"/>
    <property type="evidence" value="ECO:0007669"/>
    <property type="project" value="TreeGrafter"/>
</dbReference>
<evidence type="ECO:0000313" key="1">
    <source>
        <dbReference type="EMBL" id="KAG8429205.1"/>
    </source>
</evidence>
<sequence>NAVWIEDDQSILLDQARRVKEIEAIESDSFVPQVFRSSRDTKAFTENIETKHESAILGTGTIDLFDDEKEEKDIGHMPTAIKYLDDNSLAHPNVRI</sequence>
<comment type="caution">
    <text evidence="1">The sequence shown here is derived from an EMBL/GenBank/DDBJ whole genome shotgun (WGS) entry which is preliminary data.</text>
</comment>
<dbReference type="PANTHER" id="PTHR31968">
    <property type="entry name" value="SERINE/ARGININE-RELATED PROTEIN 53"/>
    <property type="match status" value="1"/>
</dbReference>
<name>A0A8T2I7M2_9PIPI</name>
<dbReference type="PANTHER" id="PTHR31968:SF4">
    <property type="entry name" value="SERINE_ARGININE-RELATED PROTEIN 53"/>
    <property type="match status" value="1"/>
</dbReference>
<dbReference type="GO" id="GO:0005737">
    <property type="term" value="C:cytoplasm"/>
    <property type="evidence" value="ECO:0007669"/>
    <property type="project" value="TreeGrafter"/>
</dbReference>
<dbReference type="EMBL" id="JAACNH010011728">
    <property type="protein sequence ID" value="KAG8429205.1"/>
    <property type="molecule type" value="Genomic_DNA"/>
</dbReference>
<dbReference type="AlphaFoldDB" id="A0A8T2I7M2"/>
<dbReference type="GO" id="GO:0000380">
    <property type="term" value="P:alternative mRNA splicing, via spliceosome"/>
    <property type="evidence" value="ECO:0007669"/>
    <property type="project" value="InterPro"/>
</dbReference>
<accession>A0A8T2I7M2</accession>
<proteinExistence type="predicted"/>
<organism evidence="1 2">
    <name type="scientific">Hymenochirus boettgeri</name>
    <name type="common">Congo dwarf clawed frog</name>
    <dbReference type="NCBI Taxonomy" id="247094"/>
    <lineage>
        <taxon>Eukaryota</taxon>
        <taxon>Metazoa</taxon>
        <taxon>Chordata</taxon>
        <taxon>Craniata</taxon>
        <taxon>Vertebrata</taxon>
        <taxon>Euteleostomi</taxon>
        <taxon>Amphibia</taxon>
        <taxon>Batrachia</taxon>
        <taxon>Anura</taxon>
        <taxon>Pipoidea</taxon>
        <taxon>Pipidae</taxon>
        <taxon>Pipinae</taxon>
        <taxon>Hymenochirus</taxon>
    </lineage>
</organism>
<keyword evidence="2" id="KW-1185">Reference proteome</keyword>
<dbReference type="OrthoDB" id="9946564at2759"/>
<protein>
    <submittedName>
        <fullName evidence="1">Uncharacterized protein</fullName>
    </submittedName>
</protein>